<dbReference type="PANTHER" id="PTHR43540:SF6">
    <property type="entry name" value="ISOCHORISMATASE-LIKE DOMAIN-CONTAINING PROTEIN"/>
    <property type="match status" value="1"/>
</dbReference>
<evidence type="ECO:0000256" key="1">
    <source>
        <dbReference type="ARBA" id="ARBA00022801"/>
    </source>
</evidence>
<dbReference type="RefSeq" id="WP_090959740.1">
    <property type="nucleotide sequence ID" value="NZ_FOOA01000002.1"/>
</dbReference>
<keyword evidence="4" id="KW-1185">Reference proteome</keyword>
<feature type="domain" description="Isochorismatase-like" evidence="2">
    <location>
        <begin position="17"/>
        <end position="190"/>
    </location>
</feature>
<dbReference type="GO" id="GO:0016787">
    <property type="term" value="F:hydrolase activity"/>
    <property type="evidence" value="ECO:0007669"/>
    <property type="project" value="UniProtKB-KW"/>
</dbReference>
<organism evidence="3 4">
    <name type="scientific">Aureimonas phyllosphaerae</name>
    <dbReference type="NCBI Taxonomy" id="1166078"/>
    <lineage>
        <taxon>Bacteria</taxon>
        <taxon>Pseudomonadati</taxon>
        <taxon>Pseudomonadota</taxon>
        <taxon>Alphaproteobacteria</taxon>
        <taxon>Hyphomicrobiales</taxon>
        <taxon>Aurantimonadaceae</taxon>
        <taxon>Aureimonas</taxon>
    </lineage>
</organism>
<dbReference type="Gene3D" id="3.40.50.850">
    <property type="entry name" value="Isochorismatase-like"/>
    <property type="match status" value="1"/>
</dbReference>
<dbReference type="AlphaFoldDB" id="A0A7W6FTN2"/>
<dbReference type="PANTHER" id="PTHR43540">
    <property type="entry name" value="PEROXYUREIDOACRYLATE/UREIDOACRYLATE AMIDOHYDROLASE-RELATED"/>
    <property type="match status" value="1"/>
</dbReference>
<name>A0A7W6FTN2_9HYPH</name>
<gene>
    <name evidence="3" type="ORF">GGR05_001319</name>
</gene>
<dbReference type="EMBL" id="JACIDO010000002">
    <property type="protein sequence ID" value="MBB3935191.1"/>
    <property type="molecule type" value="Genomic_DNA"/>
</dbReference>
<dbReference type="CDD" id="cd00431">
    <property type="entry name" value="cysteine_hydrolases"/>
    <property type="match status" value="1"/>
</dbReference>
<evidence type="ECO:0000259" key="2">
    <source>
        <dbReference type="Pfam" id="PF00857"/>
    </source>
</evidence>
<proteinExistence type="predicted"/>
<comment type="caution">
    <text evidence="3">The sequence shown here is derived from an EMBL/GenBank/DDBJ whole genome shotgun (WGS) entry which is preliminary data.</text>
</comment>
<evidence type="ECO:0000313" key="4">
    <source>
        <dbReference type="Proteomes" id="UP000531216"/>
    </source>
</evidence>
<dbReference type="SUPFAM" id="SSF52499">
    <property type="entry name" value="Isochorismatase-like hydrolases"/>
    <property type="match status" value="1"/>
</dbReference>
<accession>A0A7W6FTN2</accession>
<keyword evidence="1" id="KW-0378">Hydrolase</keyword>
<dbReference type="Proteomes" id="UP000531216">
    <property type="component" value="Unassembled WGS sequence"/>
</dbReference>
<dbReference type="OrthoDB" id="9811489at2"/>
<sequence>MTDDLKLRHGPIGPNCVHLCVDMQRMFAEDTEWRTPWMERVLPRVVALCEAAPDRTIFTRFIPVDRPGQGEGTWRRYYQSWQSMTVERMGAEMVDLLPALARFHPPAEIIDKTVYSPWCEPDLDRRLQAWNVDTLIVSGGETDVCVLGTVLGGVDRGYRVIVVIDALCSSSDEMHDAMLAVYRRRYGQQIETVLTETTIAEWTGIQPSI</sequence>
<dbReference type="InterPro" id="IPR036380">
    <property type="entry name" value="Isochorismatase-like_sf"/>
</dbReference>
<dbReference type="Pfam" id="PF00857">
    <property type="entry name" value="Isochorismatase"/>
    <property type="match status" value="1"/>
</dbReference>
<evidence type="ECO:0000313" key="3">
    <source>
        <dbReference type="EMBL" id="MBB3935191.1"/>
    </source>
</evidence>
<dbReference type="InterPro" id="IPR000868">
    <property type="entry name" value="Isochorismatase-like_dom"/>
</dbReference>
<reference evidence="3 4" key="1">
    <citation type="submission" date="2020-08" db="EMBL/GenBank/DDBJ databases">
        <title>Genomic Encyclopedia of Type Strains, Phase IV (KMG-IV): sequencing the most valuable type-strain genomes for metagenomic binning, comparative biology and taxonomic classification.</title>
        <authorList>
            <person name="Goeker M."/>
        </authorList>
    </citation>
    <scope>NUCLEOTIDE SEQUENCE [LARGE SCALE GENOMIC DNA]</scope>
    <source>
        <strain evidence="3 4">DSM 25024</strain>
    </source>
</reference>
<dbReference type="InterPro" id="IPR050272">
    <property type="entry name" value="Isochorismatase-like_hydrls"/>
</dbReference>
<protein>
    <submittedName>
        <fullName evidence="3">Nicotinamidase-related amidase</fullName>
    </submittedName>
</protein>